<feature type="domain" description="RecX second three-helical" evidence="6">
    <location>
        <begin position="74"/>
        <end position="114"/>
    </location>
</feature>
<dbReference type="InterPro" id="IPR003783">
    <property type="entry name" value="Regulatory_RecX"/>
</dbReference>
<dbReference type="Proteomes" id="UP001211544">
    <property type="component" value="Chromosome"/>
</dbReference>
<dbReference type="AlphaFoldDB" id="A0AAJ5QK60"/>
<evidence type="ECO:0000259" key="7">
    <source>
        <dbReference type="Pfam" id="PF21981"/>
    </source>
</evidence>
<protein>
    <recommendedName>
        <fullName evidence="3 5">Regulatory protein RecX</fullName>
    </recommendedName>
</protein>
<evidence type="ECO:0000313" key="10">
    <source>
        <dbReference type="Proteomes" id="UP001211544"/>
    </source>
</evidence>
<keyword evidence="10" id="KW-1185">Reference proteome</keyword>
<evidence type="ECO:0000259" key="6">
    <source>
        <dbReference type="Pfam" id="PF02631"/>
    </source>
</evidence>
<evidence type="ECO:0000259" key="8">
    <source>
        <dbReference type="Pfam" id="PF21982"/>
    </source>
</evidence>
<evidence type="ECO:0000256" key="2">
    <source>
        <dbReference type="ARBA" id="ARBA00009695"/>
    </source>
</evidence>
<evidence type="ECO:0000256" key="3">
    <source>
        <dbReference type="ARBA" id="ARBA00018111"/>
    </source>
</evidence>
<dbReference type="EMBL" id="CP104758">
    <property type="protein sequence ID" value="WBG91683.1"/>
    <property type="molecule type" value="Genomic_DNA"/>
</dbReference>
<evidence type="ECO:0000256" key="5">
    <source>
        <dbReference type="HAMAP-Rule" id="MF_01114"/>
    </source>
</evidence>
<evidence type="ECO:0000256" key="1">
    <source>
        <dbReference type="ARBA" id="ARBA00004496"/>
    </source>
</evidence>
<evidence type="ECO:0000313" key="9">
    <source>
        <dbReference type="EMBL" id="WBG91683.1"/>
    </source>
</evidence>
<proteinExistence type="inferred from homology"/>
<dbReference type="Pfam" id="PF21982">
    <property type="entry name" value="RecX_HTH1"/>
    <property type="match status" value="1"/>
</dbReference>
<keyword evidence="4 5" id="KW-0963">Cytoplasm</keyword>
<dbReference type="PANTHER" id="PTHR33602:SF1">
    <property type="entry name" value="REGULATORY PROTEIN RECX FAMILY PROTEIN"/>
    <property type="match status" value="1"/>
</dbReference>
<evidence type="ECO:0000256" key="4">
    <source>
        <dbReference type="ARBA" id="ARBA00022490"/>
    </source>
</evidence>
<dbReference type="RefSeq" id="WP_269949913.1">
    <property type="nucleotide sequence ID" value="NZ_CP104758.1"/>
</dbReference>
<dbReference type="Pfam" id="PF02631">
    <property type="entry name" value="RecX_HTH2"/>
    <property type="match status" value="1"/>
</dbReference>
<dbReference type="Pfam" id="PF21981">
    <property type="entry name" value="RecX_HTH3"/>
    <property type="match status" value="1"/>
</dbReference>
<organism evidence="9 10">
    <name type="scientific">Pantoea piersonii</name>
    <dbReference type="NCBI Taxonomy" id="2364647"/>
    <lineage>
        <taxon>Bacteria</taxon>
        <taxon>Pseudomonadati</taxon>
        <taxon>Pseudomonadota</taxon>
        <taxon>Gammaproteobacteria</taxon>
        <taxon>Enterobacterales</taxon>
        <taxon>Erwiniaceae</taxon>
        <taxon>Pantoea</taxon>
    </lineage>
</organism>
<sequence length="170" mass="19863">MSEQPQPREIPFPRLLDRAMRILAQRDHSEAELRRKLQQSVQRAAFIQQNEPEIITDAQLDKVIGWCQENGWLNEARFTERFIQSRSRKGYGPQRIRLELGQKGVARPEIDIAMEACEIDWSACAAQLAERKFGLPLPTEWKAKAKVQRYLQSKGFFMEDIQAVFRNFDD</sequence>
<dbReference type="HAMAP" id="MF_01114">
    <property type="entry name" value="RecX"/>
    <property type="match status" value="1"/>
</dbReference>
<reference evidence="9 10" key="1">
    <citation type="journal article" date="2022" name="J Glob Antimicrob Resist">
        <title>First complete genome of a multidrug resistant strain of the novel human pathogen Kalamiella piersonii (GABEKP28) identified in human saliva.</title>
        <authorList>
            <person name="McDonagh F."/>
            <person name="Singh N.K."/>
            <person name="Venkateswaran K."/>
            <person name="Lonappan A.M."/>
            <person name="Hallahan B."/>
            <person name="Tuohy A."/>
            <person name="Burke L."/>
            <person name="Kovarova A."/>
            <person name="Miliotis G."/>
        </authorList>
    </citation>
    <scope>NUCLEOTIDE SEQUENCE [LARGE SCALE GENOMIC DNA]</scope>
    <source>
        <strain evidence="9 10">GABEKP28</strain>
    </source>
</reference>
<dbReference type="InterPro" id="IPR053924">
    <property type="entry name" value="RecX_HTH_2nd"/>
</dbReference>
<dbReference type="KEGG" id="kpie:N5580_03730"/>
<dbReference type="PANTHER" id="PTHR33602">
    <property type="entry name" value="REGULATORY PROTEIN RECX FAMILY PROTEIN"/>
    <property type="match status" value="1"/>
</dbReference>
<comment type="function">
    <text evidence="5">Modulates RecA activity.</text>
</comment>
<dbReference type="InterPro" id="IPR053925">
    <property type="entry name" value="RecX_HTH_3rd"/>
</dbReference>
<dbReference type="GO" id="GO:0005737">
    <property type="term" value="C:cytoplasm"/>
    <property type="evidence" value="ECO:0007669"/>
    <property type="project" value="UniProtKB-SubCell"/>
</dbReference>
<gene>
    <name evidence="5" type="primary">recX</name>
    <name evidence="9" type="ORF">N5580_03730</name>
</gene>
<feature type="domain" description="RecX first three-helical" evidence="8">
    <location>
        <begin position="17"/>
        <end position="39"/>
    </location>
</feature>
<dbReference type="Gene3D" id="1.10.10.10">
    <property type="entry name" value="Winged helix-like DNA-binding domain superfamily/Winged helix DNA-binding domain"/>
    <property type="match status" value="3"/>
</dbReference>
<dbReference type="InterPro" id="IPR036388">
    <property type="entry name" value="WH-like_DNA-bd_sf"/>
</dbReference>
<comment type="similarity">
    <text evidence="2 5">Belongs to the RecX family.</text>
</comment>
<dbReference type="GO" id="GO:0006282">
    <property type="term" value="P:regulation of DNA repair"/>
    <property type="evidence" value="ECO:0007669"/>
    <property type="project" value="UniProtKB-UniRule"/>
</dbReference>
<feature type="domain" description="RecX third three-helical" evidence="7">
    <location>
        <begin position="124"/>
        <end position="164"/>
    </location>
</feature>
<comment type="subcellular location">
    <subcellularLocation>
        <location evidence="1 5">Cytoplasm</location>
    </subcellularLocation>
</comment>
<dbReference type="InterPro" id="IPR053926">
    <property type="entry name" value="RecX_HTH_1st"/>
</dbReference>
<accession>A0AAJ5QK60</accession>
<name>A0AAJ5QK60_9GAMM</name>